<dbReference type="PANTHER" id="PTHR33738:SF8">
    <property type="entry name" value="OS05G0454500 PROTEIN"/>
    <property type="match status" value="1"/>
</dbReference>
<dbReference type="Gramene" id="PHT80234">
    <property type="protein sequence ID" value="PHT80234"/>
    <property type="gene ID" value="T459_18286"/>
</dbReference>
<evidence type="ECO:0000313" key="3">
    <source>
        <dbReference type="Proteomes" id="UP000222542"/>
    </source>
</evidence>
<dbReference type="Proteomes" id="UP000222542">
    <property type="component" value="Unassembled WGS sequence"/>
</dbReference>
<evidence type="ECO:0000256" key="1">
    <source>
        <dbReference type="SAM" id="MobiDB-lite"/>
    </source>
</evidence>
<proteinExistence type="predicted"/>
<gene>
    <name evidence="2" type="ORF">T459_18286</name>
</gene>
<sequence length="188" mass="20511">MESSTNKKQLASSDVSGSTKQSYCVSSNSTGIFSSIFPPPSKVMGRKASAAELIQSLEKQSSGCRAWNKSAPGGVTKYREGGGHFTPSKEHESLFQDRGECPLSSSLFYGGQEDMYIKSSDAQKTVPYASYKKEGGEYDSSGNNQHSASRGNWWQGAHVIVIILQWLKVLTSGSFTFCKFLHSGSLYY</sequence>
<organism evidence="2 3">
    <name type="scientific">Capsicum annuum</name>
    <name type="common">Capsicum pepper</name>
    <dbReference type="NCBI Taxonomy" id="4072"/>
    <lineage>
        <taxon>Eukaryota</taxon>
        <taxon>Viridiplantae</taxon>
        <taxon>Streptophyta</taxon>
        <taxon>Embryophyta</taxon>
        <taxon>Tracheophyta</taxon>
        <taxon>Spermatophyta</taxon>
        <taxon>Magnoliopsida</taxon>
        <taxon>eudicotyledons</taxon>
        <taxon>Gunneridae</taxon>
        <taxon>Pentapetalae</taxon>
        <taxon>asterids</taxon>
        <taxon>lamiids</taxon>
        <taxon>Solanales</taxon>
        <taxon>Solanaceae</taxon>
        <taxon>Solanoideae</taxon>
        <taxon>Capsiceae</taxon>
        <taxon>Capsicum</taxon>
    </lineage>
</organism>
<dbReference type="OMA" id="NIMTHKE"/>
<evidence type="ECO:0000313" key="2">
    <source>
        <dbReference type="EMBL" id="PHT80234.1"/>
    </source>
</evidence>
<dbReference type="EMBL" id="AYRZ02000006">
    <property type="protein sequence ID" value="PHT80234.1"/>
    <property type="molecule type" value="Genomic_DNA"/>
</dbReference>
<comment type="caution">
    <text evidence="2">The sequence shown here is derived from an EMBL/GenBank/DDBJ whole genome shotgun (WGS) entry which is preliminary data.</text>
</comment>
<accession>A0A2G2ZE56</accession>
<dbReference type="PANTHER" id="PTHR33738">
    <property type="entry name" value="EMB|CAB82975.1"/>
    <property type="match status" value="1"/>
</dbReference>
<reference evidence="2 3" key="1">
    <citation type="journal article" date="2014" name="Nat. Genet.">
        <title>Genome sequence of the hot pepper provides insights into the evolution of pungency in Capsicum species.</title>
        <authorList>
            <person name="Kim S."/>
            <person name="Park M."/>
            <person name="Yeom S.I."/>
            <person name="Kim Y.M."/>
            <person name="Lee J.M."/>
            <person name="Lee H.A."/>
            <person name="Seo E."/>
            <person name="Choi J."/>
            <person name="Cheong K."/>
            <person name="Kim K.T."/>
            <person name="Jung K."/>
            <person name="Lee G.W."/>
            <person name="Oh S.K."/>
            <person name="Bae C."/>
            <person name="Kim S.B."/>
            <person name="Lee H.Y."/>
            <person name="Kim S.Y."/>
            <person name="Kim M.S."/>
            <person name="Kang B.C."/>
            <person name="Jo Y.D."/>
            <person name="Yang H.B."/>
            <person name="Jeong H.J."/>
            <person name="Kang W.H."/>
            <person name="Kwon J.K."/>
            <person name="Shin C."/>
            <person name="Lim J.Y."/>
            <person name="Park J.H."/>
            <person name="Huh J.H."/>
            <person name="Kim J.S."/>
            <person name="Kim B.D."/>
            <person name="Cohen O."/>
            <person name="Paran I."/>
            <person name="Suh M.C."/>
            <person name="Lee S.B."/>
            <person name="Kim Y.K."/>
            <person name="Shin Y."/>
            <person name="Noh S.J."/>
            <person name="Park J."/>
            <person name="Seo Y.S."/>
            <person name="Kwon S.Y."/>
            <person name="Kim H.A."/>
            <person name="Park J.M."/>
            <person name="Kim H.J."/>
            <person name="Choi S.B."/>
            <person name="Bosland P.W."/>
            <person name="Reeves G."/>
            <person name="Jo S.H."/>
            <person name="Lee B.W."/>
            <person name="Cho H.T."/>
            <person name="Choi H.S."/>
            <person name="Lee M.S."/>
            <person name="Yu Y."/>
            <person name="Do Choi Y."/>
            <person name="Park B.S."/>
            <person name="van Deynze A."/>
            <person name="Ashrafi H."/>
            <person name="Hill T."/>
            <person name="Kim W.T."/>
            <person name="Pai H.S."/>
            <person name="Ahn H.K."/>
            <person name="Yeam I."/>
            <person name="Giovannoni J.J."/>
            <person name="Rose J.K."/>
            <person name="Sorensen I."/>
            <person name="Lee S.J."/>
            <person name="Kim R.W."/>
            <person name="Choi I.Y."/>
            <person name="Choi B.S."/>
            <person name="Lim J.S."/>
            <person name="Lee Y.H."/>
            <person name="Choi D."/>
        </authorList>
    </citation>
    <scope>NUCLEOTIDE SEQUENCE [LARGE SCALE GENOMIC DNA]</scope>
    <source>
        <strain evidence="3">cv. CM334</strain>
    </source>
</reference>
<name>A0A2G2ZE56_CAPAN</name>
<keyword evidence="3" id="KW-1185">Reference proteome</keyword>
<dbReference type="AlphaFoldDB" id="A0A2G2ZE56"/>
<protein>
    <submittedName>
        <fullName evidence="2">Uncharacterized protein</fullName>
    </submittedName>
</protein>
<feature type="region of interest" description="Disordered" evidence="1">
    <location>
        <begin position="1"/>
        <end position="25"/>
    </location>
</feature>
<reference evidence="2 3" key="2">
    <citation type="journal article" date="2017" name="Genome Biol.">
        <title>New reference genome sequences of hot pepper reveal the massive evolution of plant disease-resistance genes by retroduplication.</title>
        <authorList>
            <person name="Kim S."/>
            <person name="Park J."/>
            <person name="Yeom S.I."/>
            <person name="Kim Y.M."/>
            <person name="Seo E."/>
            <person name="Kim K.T."/>
            <person name="Kim M.S."/>
            <person name="Lee J.M."/>
            <person name="Cheong K."/>
            <person name="Shin H.S."/>
            <person name="Kim S.B."/>
            <person name="Han K."/>
            <person name="Lee J."/>
            <person name="Park M."/>
            <person name="Lee H.A."/>
            <person name="Lee H.Y."/>
            <person name="Lee Y."/>
            <person name="Oh S."/>
            <person name="Lee J.H."/>
            <person name="Choi E."/>
            <person name="Choi E."/>
            <person name="Lee S.E."/>
            <person name="Jeon J."/>
            <person name="Kim H."/>
            <person name="Choi G."/>
            <person name="Song H."/>
            <person name="Lee J."/>
            <person name="Lee S.C."/>
            <person name="Kwon J.K."/>
            <person name="Lee H.Y."/>
            <person name="Koo N."/>
            <person name="Hong Y."/>
            <person name="Kim R.W."/>
            <person name="Kang W.H."/>
            <person name="Huh J.H."/>
            <person name="Kang B.C."/>
            <person name="Yang T.J."/>
            <person name="Lee Y.H."/>
            <person name="Bennetzen J.L."/>
            <person name="Choi D."/>
        </authorList>
    </citation>
    <scope>NUCLEOTIDE SEQUENCE [LARGE SCALE GENOMIC DNA]</scope>
    <source>
        <strain evidence="3">cv. CM334</strain>
    </source>
</reference>